<dbReference type="EMBL" id="NHZQ01000003">
    <property type="protein sequence ID" value="PSK60438.1"/>
    <property type="molecule type" value="Genomic_DNA"/>
</dbReference>
<organism evidence="3 4">
    <name type="scientific">Elsinoe australis</name>
    <dbReference type="NCBI Taxonomy" id="40998"/>
    <lineage>
        <taxon>Eukaryota</taxon>
        <taxon>Fungi</taxon>
        <taxon>Dikarya</taxon>
        <taxon>Ascomycota</taxon>
        <taxon>Pezizomycotina</taxon>
        <taxon>Dothideomycetes</taxon>
        <taxon>Dothideomycetidae</taxon>
        <taxon>Myriangiales</taxon>
        <taxon>Elsinoaceae</taxon>
        <taxon>Elsinoe</taxon>
    </lineage>
</organism>
<dbReference type="PANTHER" id="PTHR11183">
    <property type="entry name" value="GLYCOGENIN SUBFAMILY MEMBER"/>
    <property type="match status" value="1"/>
</dbReference>
<name>A0A2P8AIY3_9PEZI</name>
<keyword evidence="2" id="KW-0812">Transmembrane</keyword>
<sequence length="526" mass="59158">MHNPPVRGGIGSYLLSRSVRILFFVFLVFAVISLIPLHTTEGEQYRLSHYVYKPKPATPLGFTEEGWRHGFGKPGGPPAKSKEEQGIDKPVQDKQTEKAQFDTGPVVDGQAVGHDTSAAEHNPQDVQGTDRAIVGVPISHESSGNNSPYAYVFYATEDAYACGVLINIDRLQNGFKTKHRIFVLITRDLSRAYRDAFAVRNVTVSIQNAPKMPSSSAAYYVNCLVKLYAFKMHHIDPSLRRVLMIDSDQLILQNLDHLFADLPETDVAAPRAYWSDKGKETTISSTFMLINLSERLWHRVEAATQHVGNDEYDMDIINELLGDTALVLPGKYVTINSHWETWDLPNWYHEEEDFSNIEVEEPIKIDANAEIAGERVDEVAGHAGHNFHPPPDNSGRHWRRFEPAPADIAHAKPDPAPILRHPREKSESAVQASSDVAEVEVSTTWDSKEDPPVLPDKEGRKLYKELFQLYPTAAVLHFFALGKPWTWPIERVIAAKKDAHPVFYQQFREWRSAALESCPKGLIDAL</sequence>
<dbReference type="AlphaFoldDB" id="A0A2P8AIY3"/>
<proteinExistence type="predicted"/>
<gene>
    <name evidence="3" type="ORF">B9Z65_588</name>
</gene>
<evidence type="ECO:0000313" key="3">
    <source>
        <dbReference type="EMBL" id="PSK60438.1"/>
    </source>
</evidence>
<dbReference type="InterPro" id="IPR050587">
    <property type="entry name" value="GNT1/Glycosyltrans_8"/>
</dbReference>
<keyword evidence="2" id="KW-0472">Membrane</keyword>
<dbReference type="OrthoDB" id="2014201at2759"/>
<dbReference type="Gene3D" id="3.90.550.10">
    <property type="entry name" value="Spore Coat Polysaccharide Biosynthesis Protein SpsA, Chain A"/>
    <property type="match status" value="1"/>
</dbReference>
<feature type="region of interest" description="Disordered" evidence="1">
    <location>
        <begin position="422"/>
        <end position="452"/>
    </location>
</feature>
<feature type="region of interest" description="Disordered" evidence="1">
    <location>
        <begin position="67"/>
        <end position="128"/>
    </location>
</feature>
<evidence type="ECO:0000256" key="2">
    <source>
        <dbReference type="SAM" id="Phobius"/>
    </source>
</evidence>
<dbReference type="STRING" id="40998.A0A2P8AIY3"/>
<protein>
    <recommendedName>
        <fullName evidence="5">Nucleotide-diphospho-sugar transferase</fullName>
    </recommendedName>
</protein>
<evidence type="ECO:0000313" key="4">
    <source>
        <dbReference type="Proteomes" id="UP000243723"/>
    </source>
</evidence>
<dbReference type="SUPFAM" id="SSF53448">
    <property type="entry name" value="Nucleotide-diphospho-sugar transferases"/>
    <property type="match status" value="1"/>
</dbReference>
<accession>A0A2P8AIY3</accession>
<keyword evidence="2" id="KW-1133">Transmembrane helix</keyword>
<evidence type="ECO:0008006" key="5">
    <source>
        <dbReference type="Google" id="ProtNLM"/>
    </source>
</evidence>
<comment type="caution">
    <text evidence="3">The sequence shown here is derived from an EMBL/GenBank/DDBJ whole genome shotgun (WGS) entry which is preliminary data.</text>
</comment>
<dbReference type="Proteomes" id="UP000243723">
    <property type="component" value="Unassembled WGS sequence"/>
</dbReference>
<feature type="compositionally biased region" description="Basic and acidic residues" evidence="1">
    <location>
        <begin position="80"/>
        <end position="100"/>
    </location>
</feature>
<dbReference type="InterPro" id="IPR029044">
    <property type="entry name" value="Nucleotide-diphossugar_trans"/>
</dbReference>
<evidence type="ECO:0000256" key="1">
    <source>
        <dbReference type="SAM" id="MobiDB-lite"/>
    </source>
</evidence>
<keyword evidence="4" id="KW-1185">Reference proteome</keyword>
<reference evidence="3 4" key="1">
    <citation type="submission" date="2017-05" db="EMBL/GenBank/DDBJ databases">
        <title>Draft genome sequence of Elsinoe australis.</title>
        <authorList>
            <person name="Cheng Q."/>
        </authorList>
    </citation>
    <scope>NUCLEOTIDE SEQUENCE [LARGE SCALE GENOMIC DNA]</scope>
    <source>
        <strain evidence="3 4">NL1</strain>
    </source>
</reference>
<feature type="transmembrane region" description="Helical" evidence="2">
    <location>
        <begin position="21"/>
        <end position="39"/>
    </location>
</feature>